<dbReference type="EMBL" id="VEWN01000003">
    <property type="protein sequence ID" value="KAA1056879.1"/>
    <property type="molecule type" value="Genomic_DNA"/>
</dbReference>
<dbReference type="Proteomes" id="UP000325333">
    <property type="component" value="Unassembled WGS sequence"/>
</dbReference>
<proteinExistence type="predicted"/>
<sequence>MMPDLLRRTAFSANISVYKKTLTEEDGKTRFPLQQGARREGSAETGSIMPISLIRSVLQ</sequence>
<reference evidence="1 2" key="1">
    <citation type="submission" date="2019-07" db="EMBL/GenBank/DDBJ databases">
        <title>Genome sequencing of the stress-tolerant strain Azospirillum brasilense Az19.</title>
        <authorList>
            <person name="Maroniche G.A."/>
            <person name="Garcia J.E."/>
            <person name="Pagnussat L."/>
            <person name="Amenta M."/>
            <person name="Creus C.M."/>
        </authorList>
    </citation>
    <scope>NUCLEOTIDE SEQUENCE [LARGE SCALE GENOMIC DNA]</scope>
    <source>
        <strain evidence="1 2">Az19</strain>
    </source>
</reference>
<evidence type="ECO:0000313" key="2">
    <source>
        <dbReference type="Proteomes" id="UP000325333"/>
    </source>
</evidence>
<evidence type="ECO:0000313" key="1">
    <source>
        <dbReference type="EMBL" id="KAA1056879.1"/>
    </source>
</evidence>
<protein>
    <submittedName>
        <fullName evidence="1">Uncharacterized protein</fullName>
    </submittedName>
</protein>
<gene>
    <name evidence="1" type="ORF">FH063_003752</name>
</gene>
<organism evidence="1 2">
    <name type="scientific">Azospirillum argentinense</name>
    <dbReference type="NCBI Taxonomy" id="2970906"/>
    <lineage>
        <taxon>Bacteria</taxon>
        <taxon>Pseudomonadati</taxon>
        <taxon>Pseudomonadota</taxon>
        <taxon>Alphaproteobacteria</taxon>
        <taxon>Rhodospirillales</taxon>
        <taxon>Azospirillaceae</taxon>
        <taxon>Azospirillum</taxon>
    </lineage>
</organism>
<name>A0A5B0KXR6_9PROT</name>
<comment type="caution">
    <text evidence="1">The sequence shown here is derived from an EMBL/GenBank/DDBJ whole genome shotgun (WGS) entry which is preliminary data.</text>
</comment>
<dbReference type="AlphaFoldDB" id="A0A5B0KXR6"/>
<accession>A0A5B0KXR6</accession>